<accession>T0RF11</accession>
<dbReference type="InParanoid" id="T0RF11"/>
<reference evidence="2 3" key="1">
    <citation type="submission" date="2012-04" db="EMBL/GenBank/DDBJ databases">
        <title>The Genome Sequence of Saprolegnia declina VS20.</title>
        <authorList>
            <consortium name="The Broad Institute Genome Sequencing Platform"/>
            <person name="Russ C."/>
            <person name="Nusbaum C."/>
            <person name="Tyler B."/>
            <person name="van West P."/>
            <person name="Dieguez-Uribeondo J."/>
            <person name="de Bruijn I."/>
            <person name="Tripathy S."/>
            <person name="Jiang R."/>
            <person name="Young S.K."/>
            <person name="Zeng Q."/>
            <person name="Gargeya S."/>
            <person name="Fitzgerald M."/>
            <person name="Haas B."/>
            <person name="Abouelleil A."/>
            <person name="Alvarado L."/>
            <person name="Arachchi H.M."/>
            <person name="Berlin A."/>
            <person name="Chapman S.B."/>
            <person name="Goldberg J."/>
            <person name="Griggs A."/>
            <person name="Gujja S."/>
            <person name="Hansen M."/>
            <person name="Howarth C."/>
            <person name="Imamovic A."/>
            <person name="Larimer J."/>
            <person name="McCowen C."/>
            <person name="Montmayeur A."/>
            <person name="Murphy C."/>
            <person name="Neiman D."/>
            <person name="Pearson M."/>
            <person name="Priest M."/>
            <person name="Roberts A."/>
            <person name="Saif S."/>
            <person name="Shea T."/>
            <person name="Sisk P."/>
            <person name="Sykes S."/>
            <person name="Wortman J."/>
            <person name="Nusbaum C."/>
            <person name="Birren B."/>
        </authorList>
    </citation>
    <scope>NUCLEOTIDE SEQUENCE [LARGE SCALE GENOMIC DNA]</scope>
    <source>
        <strain evidence="2 3">VS20</strain>
    </source>
</reference>
<feature type="transmembrane region" description="Helical" evidence="1">
    <location>
        <begin position="115"/>
        <end position="136"/>
    </location>
</feature>
<evidence type="ECO:0000256" key="1">
    <source>
        <dbReference type="SAM" id="Phobius"/>
    </source>
</evidence>
<dbReference type="GeneID" id="19952076"/>
<dbReference type="RefSeq" id="XP_008615606.1">
    <property type="nucleotide sequence ID" value="XM_008617384.1"/>
</dbReference>
<proteinExistence type="predicted"/>
<dbReference type="AlphaFoldDB" id="T0RF11"/>
<evidence type="ECO:0000313" key="2">
    <source>
        <dbReference type="EMBL" id="EQC30868.1"/>
    </source>
</evidence>
<name>T0RF11_SAPDV</name>
<gene>
    <name evidence="2" type="ORF">SDRG_11349</name>
</gene>
<evidence type="ECO:0000313" key="3">
    <source>
        <dbReference type="Proteomes" id="UP000030762"/>
    </source>
</evidence>
<organism evidence="2 3">
    <name type="scientific">Saprolegnia diclina (strain VS20)</name>
    <dbReference type="NCBI Taxonomy" id="1156394"/>
    <lineage>
        <taxon>Eukaryota</taxon>
        <taxon>Sar</taxon>
        <taxon>Stramenopiles</taxon>
        <taxon>Oomycota</taxon>
        <taxon>Saprolegniomycetes</taxon>
        <taxon>Saprolegniales</taxon>
        <taxon>Saprolegniaceae</taxon>
        <taxon>Saprolegnia</taxon>
    </lineage>
</organism>
<keyword evidence="1" id="KW-0472">Membrane</keyword>
<keyword evidence="1" id="KW-1133">Transmembrane helix</keyword>
<dbReference type="EMBL" id="JH767172">
    <property type="protein sequence ID" value="EQC30868.1"/>
    <property type="molecule type" value="Genomic_DNA"/>
</dbReference>
<sequence length="159" mass="17621">MSAAEHAMFVARLDDPVRKFNKDLKYLCDGCAALSKVATKHAALQTWIHDMCPMTVPKPSGAGCVKAVDCHEFSGRTPSRSAFTEFCFDSTYRNPSYDTCFGHTLMSVAQTYDRAVAIASGVVLLLLLLLFARVWVVHRVQEYQDTLRDATVQTPVDNA</sequence>
<keyword evidence="3" id="KW-1185">Reference proteome</keyword>
<dbReference type="Proteomes" id="UP000030762">
    <property type="component" value="Unassembled WGS sequence"/>
</dbReference>
<dbReference type="VEuPathDB" id="FungiDB:SDRG_11349"/>
<keyword evidence="1" id="KW-0812">Transmembrane</keyword>
<protein>
    <submittedName>
        <fullName evidence="2">Uncharacterized protein</fullName>
    </submittedName>
</protein>